<feature type="region of interest" description="Disordered" evidence="1">
    <location>
        <begin position="163"/>
        <end position="185"/>
    </location>
</feature>
<evidence type="ECO:0000313" key="2">
    <source>
        <dbReference type="EMBL" id="QHU30237.1"/>
    </source>
</evidence>
<dbReference type="AlphaFoldDB" id="A0A6C0LIA8"/>
<name>A0A6C0LIA8_9ZZZZ</name>
<evidence type="ECO:0000256" key="1">
    <source>
        <dbReference type="SAM" id="MobiDB-lite"/>
    </source>
</evidence>
<dbReference type="EMBL" id="MN740504">
    <property type="protein sequence ID" value="QHU30237.1"/>
    <property type="molecule type" value="Genomic_DNA"/>
</dbReference>
<reference evidence="2" key="1">
    <citation type="journal article" date="2020" name="Nature">
        <title>Giant virus diversity and host interactions through global metagenomics.</title>
        <authorList>
            <person name="Schulz F."/>
            <person name="Roux S."/>
            <person name="Paez-Espino D."/>
            <person name="Jungbluth S."/>
            <person name="Walsh D.A."/>
            <person name="Denef V.J."/>
            <person name="McMahon K.D."/>
            <person name="Konstantinidis K.T."/>
            <person name="Eloe-Fadrosh E.A."/>
            <person name="Kyrpides N.C."/>
            <person name="Woyke T."/>
        </authorList>
    </citation>
    <scope>NUCLEOTIDE SEQUENCE</scope>
    <source>
        <strain evidence="2">GVMAG-M-3300027833-11</strain>
    </source>
</reference>
<organism evidence="2">
    <name type="scientific">viral metagenome</name>
    <dbReference type="NCBI Taxonomy" id="1070528"/>
    <lineage>
        <taxon>unclassified sequences</taxon>
        <taxon>metagenomes</taxon>
        <taxon>organismal metagenomes</taxon>
    </lineage>
</organism>
<sequence length="185" mass="21141">MSQNDRRTPLFGQLLSRNYVPIPLISSLNEPGVKVVSNIGGFPENWCDGQIATWLGTHDYIPFSRTEVANQNTNESDLNYKLITNYNPVANVWDRDDIIWINLPLHCFDFGIMRQIGMQLLSPTFDFGDEADWLEYLSRGGPDRIAIGIKRYSENENIEIRPQINENHDENLEDTLGPGWGRTAN</sequence>
<proteinExistence type="predicted"/>
<accession>A0A6C0LIA8</accession>
<protein>
    <submittedName>
        <fullName evidence="2">Uncharacterized protein</fullName>
    </submittedName>
</protein>